<proteinExistence type="inferred from homology"/>
<evidence type="ECO:0000256" key="8">
    <source>
        <dbReference type="ARBA" id="ARBA00023033"/>
    </source>
</evidence>
<keyword evidence="6 10" id="KW-0560">Oxidoreductase</keyword>
<comment type="similarity">
    <text evidence="3 10">Belongs to the cytochrome P450 family.</text>
</comment>
<evidence type="ECO:0008006" key="14">
    <source>
        <dbReference type="Google" id="ProtNLM"/>
    </source>
</evidence>
<keyword evidence="4 9" id="KW-0349">Heme</keyword>
<comment type="cofactor">
    <cofactor evidence="1 9">
        <name>heme</name>
        <dbReference type="ChEBI" id="CHEBI:30413"/>
    </cofactor>
</comment>
<dbReference type="EMBL" id="KZ302088">
    <property type="protein sequence ID" value="PFH47843.1"/>
    <property type="molecule type" value="Genomic_DNA"/>
</dbReference>
<evidence type="ECO:0000256" key="10">
    <source>
        <dbReference type="RuleBase" id="RU000461"/>
    </source>
</evidence>
<protein>
    <recommendedName>
        <fullName evidence="14">Cytochrome P450</fullName>
    </recommendedName>
</protein>
<keyword evidence="13" id="KW-1185">Reference proteome</keyword>
<dbReference type="InterPro" id="IPR001128">
    <property type="entry name" value="Cyt_P450"/>
</dbReference>
<dbReference type="PANTHER" id="PTHR46300:SF7">
    <property type="entry name" value="P450, PUTATIVE (EUROFUNG)-RELATED"/>
    <property type="match status" value="1"/>
</dbReference>
<dbReference type="InterPro" id="IPR050364">
    <property type="entry name" value="Cytochrome_P450_fung"/>
</dbReference>
<evidence type="ECO:0000313" key="13">
    <source>
        <dbReference type="Proteomes" id="UP000242287"/>
    </source>
</evidence>
<dbReference type="AlphaFoldDB" id="A0A2A9NJJ8"/>
<sequence length="530" mass="60237">MALTVDHAVLVALIGLLACLPAVVLYRRHREHIGLPPGPPPHFLSGNSQQVPSEQPWKAYANWSHVYGDPIIHLRISNHSTIIVNSVRAAIDLLETRSNIYSDRPQSLSTWATQPFMWLYHWLFSSWTPRAIFGDRPSVFSTSLVHPRFKKYRKLLHAGLNPRMVKKYYDLMEHERRVMLKGLLEKPDEFFDHVRRNAGAIILKVAYGWEVNSTSDYFVRLMEEAFTIHNDINKPGGWLVEYFPLLRFLPSWVPGNAFKRKAAYYRDRMWDIDNAPHLWAKGQIESGNYIDSFTSQHLHPEDGHMVDAEEEDIIKWAGGALYFGGADTTVASVLSFILLMALHPEVQARAQEEIEWVVGRDRLPSLEDQGDLAYVAALIKEVLRFAPVAPLGLAHRVMEEDSYLGYRIPDGATVISNIWAITHDEEVYHDPYTFDPTRFLPPSSPNSEMDPRKFVFGFGRRVCPGVHFAETSLFLSITGILALYNISKKVDSDGKEITPSFDFTTGITSHPKPFSCCITPRSPEIVSPIV</sequence>
<dbReference type="InterPro" id="IPR017972">
    <property type="entry name" value="Cyt_P450_CS"/>
</dbReference>
<dbReference type="Pfam" id="PF00067">
    <property type="entry name" value="p450"/>
    <property type="match status" value="1"/>
</dbReference>
<keyword evidence="11" id="KW-0472">Membrane</keyword>
<dbReference type="PRINTS" id="PR00385">
    <property type="entry name" value="P450"/>
</dbReference>
<reference evidence="12 13" key="1">
    <citation type="submission" date="2014-02" db="EMBL/GenBank/DDBJ databases">
        <title>Transposable element dynamics among asymbiotic and ectomycorrhizal Amanita fungi.</title>
        <authorList>
            <consortium name="DOE Joint Genome Institute"/>
            <person name="Hess J."/>
            <person name="Skrede I."/>
            <person name="Wolfe B."/>
            <person name="LaButti K."/>
            <person name="Ohm R.A."/>
            <person name="Grigoriev I.V."/>
            <person name="Pringle A."/>
        </authorList>
    </citation>
    <scope>NUCLEOTIDE SEQUENCE [LARGE SCALE GENOMIC DNA]</scope>
    <source>
        <strain evidence="12 13">SKay4041</strain>
    </source>
</reference>
<evidence type="ECO:0000256" key="2">
    <source>
        <dbReference type="ARBA" id="ARBA00005179"/>
    </source>
</evidence>
<dbReference type="PRINTS" id="PR00463">
    <property type="entry name" value="EP450I"/>
</dbReference>
<feature type="binding site" description="axial binding residue" evidence="9">
    <location>
        <position position="463"/>
    </location>
    <ligand>
        <name>heme</name>
        <dbReference type="ChEBI" id="CHEBI:30413"/>
    </ligand>
    <ligandPart>
        <name>Fe</name>
        <dbReference type="ChEBI" id="CHEBI:18248"/>
    </ligandPart>
</feature>
<dbReference type="InterPro" id="IPR002401">
    <property type="entry name" value="Cyt_P450_E_grp-I"/>
</dbReference>
<keyword evidence="7 9" id="KW-0408">Iron</keyword>
<dbReference type="PROSITE" id="PS00086">
    <property type="entry name" value="CYTOCHROME_P450"/>
    <property type="match status" value="1"/>
</dbReference>
<evidence type="ECO:0000256" key="9">
    <source>
        <dbReference type="PIRSR" id="PIRSR602401-1"/>
    </source>
</evidence>
<gene>
    <name evidence="12" type="ORF">AMATHDRAFT_151131</name>
</gene>
<feature type="transmembrane region" description="Helical" evidence="11">
    <location>
        <begin position="6"/>
        <end position="26"/>
    </location>
</feature>
<organism evidence="12 13">
    <name type="scientific">Amanita thiersii Skay4041</name>
    <dbReference type="NCBI Taxonomy" id="703135"/>
    <lineage>
        <taxon>Eukaryota</taxon>
        <taxon>Fungi</taxon>
        <taxon>Dikarya</taxon>
        <taxon>Basidiomycota</taxon>
        <taxon>Agaricomycotina</taxon>
        <taxon>Agaricomycetes</taxon>
        <taxon>Agaricomycetidae</taxon>
        <taxon>Agaricales</taxon>
        <taxon>Pluteineae</taxon>
        <taxon>Amanitaceae</taxon>
        <taxon>Amanita</taxon>
    </lineage>
</organism>
<dbReference type="GO" id="GO:0020037">
    <property type="term" value="F:heme binding"/>
    <property type="evidence" value="ECO:0007669"/>
    <property type="project" value="InterPro"/>
</dbReference>
<dbReference type="GO" id="GO:0005506">
    <property type="term" value="F:iron ion binding"/>
    <property type="evidence" value="ECO:0007669"/>
    <property type="project" value="InterPro"/>
</dbReference>
<keyword evidence="8 10" id="KW-0503">Monooxygenase</keyword>
<dbReference type="GO" id="GO:0004497">
    <property type="term" value="F:monooxygenase activity"/>
    <property type="evidence" value="ECO:0007669"/>
    <property type="project" value="UniProtKB-KW"/>
</dbReference>
<keyword evidence="5 9" id="KW-0479">Metal-binding</keyword>
<comment type="pathway">
    <text evidence="2">Secondary metabolite biosynthesis.</text>
</comment>
<keyword evidence="11" id="KW-1133">Transmembrane helix</keyword>
<dbReference type="SUPFAM" id="SSF48264">
    <property type="entry name" value="Cytochrome P450"/>
    <property type="match status" value="1"/>
</dbReference>
<dbReference type="OrthoDB" id="2789670at2759"/>
<evidence type="ECO:0000256" key="11">
    <source>
        <dbReference type="SAM" id="Phobius"/>
    </source>
</evidence>
<dbReference type="GO" id="GO:0016705">
    <property type="term" value="F:oxidoreductase activity, acting on paired donors, with incorporation or reduction of molecular oxygen"/>
    <property type="evidence" value="ECO:0007669"/>
    <property type="project" value="InterPro"/>
</dbReference>
<dbReference type="PANTHER" id="PTHR46300">
    <property type="entry name" value="P450, PUTATIVE (EUROFUNG)-RELATED-RELATED"/>
    <property type="match status" value="1"/>
</dbReference>
<evidence type="ECO:0000256" key="3">
    <source>
        <dbReference type="ARBA" id="ARBA00010617"/>
    </source>
</evidence>
<dbReference type="STRING" id="703135.A0A2A9NJJ8"/>
<evidence type="ECO:0000313" key="12">
    <source>
        <dbReference type="EMBL" id="PFH47843.1"/>
    </source>
</evidence>
<evidence type="ECO:0000256" key="6">
    <source>
        <dbReference type="ARBA" id="ARBA00023002"/>
    </source>
</evidence>
<dbReference type="Gene3D" id="1.10.630.10">
    <property type="entry name" value="Cytochrome P450"/>
    <property type="match status" value="1"/>
</dbReference>
<accession>A0A2A9NJJ8</accession>
<dbReference type="InterPro" id="IPR036396">
    <property type="entry name" value="Cyt_P450_sf"/>
</dbReference>
<dbReference type="CDD" id="cd11065">
    <property type="entry name" value="CYP64-like"/>
    <property type="match status" value="1"/>
</dbReference>
<name>A0A2A9NJJ8_9AGAR</name>
<keyword evidence="11" id="KW-0812">Transmembrane</keyword>
<evidence type="ECO:0000256" key="7">
    <source>
        <dbReference type="ARBA" id="ARBA00023004"/>
    </source>
</evidence>
<dbReference type="Proteomes" id="UP000242287">
    <property type="component" value="Unassembled WGS sequence"/>
</dbReference>
<evidence type="ECO:0000256" key="1">
    <source>
        <dbReference type="ARBA" id="ARBA00001971"/>
    </source>
</evidence>
<evidence type="ECO:0000256" key="4">
    <source>
        <dbReference type="ARBA" id="ARBA00022617"/>
    </source>
</evidence>
<evidence type="ECO:0000256" key="5">
    <source>
        <dbReference type="ARBA" id="ARBA00022723"/>
    </source>
</evidence>